<evidence type="ECO:0000313" key="1">
    <source>
        <dbReference type="EMBL" id="KAL0098865.1"/>
    </source>
</evidence>
<evidence type="ECO:0000313" key="2">
    <source>
        <dbReference type="Proteomes" id="UP001430953"/>
    </source>
</evidence>
<organism evidence="1 2">
    <name type="scientific">Cardiocondyla obscurior</name>
    <dbReference type="NCBI Taxonomy" id="286306"/>
    <lineage>
        <taxon>Eukaryota</taxon>
        <taxon>Metazoa</taxon>
        <taxon>Ecdysozoa</taxon>
        <taxon>Arthropoda</taxon>
        <taxon>Hexapoda</taxon>
        <taxon>Insecta</taxon>
        <taxon>Pterygota</taxon>
        <taxon>Neoptera</taxon>
        <taxon>Endopterygota</taxon>
        <taxon>Hymenoptera</taxon>
        <taxon>Apocrita</taxon>
        <taxon>Aculeata</taxon>
        <taxon>Formicoidea</taxon>
        <taxon>Formicidae</taxon>
        <taxon>Myrmicinae</taxon>
        <taxon>Cardiocondyla</taxon>
    </lineage>
</organism>
<dbReference type="AlphaFoldDB" id="A0AAW2E9E6"/>
<protein>
    <submittedName>
        <fullName evidence="1">Uncharacterized protein</fullName>
    </submittedName>
</protein>
<proteinExistence type="predicted"/>
<dbReference type="Proteomes" id="UP001430953">
    <property type="component" value="Unassembled WGS sequence"/>
</dbReference>
<accession>A0AAW2E9E6</accession>
<keyword evidence="2" id="KW-1185">Reference proteome</keyword>
<name>A0AAW2E9E6_9HYME</name>
<gene>
    <name evidence="1" type="ORF">PUN28_020852</name>
</gene>
<sequence length="200" mass="23457">MSLLYEILTIYICNCLILNNNCHLAIAVNIKKYQIVEFINEHEDDNVSLDYVPFKWVTYDEQLRSYVCKFMPPPYTTKTRIKLNNIFNENNEAPESWPSYPVYLRGEAETIEEANKKLRAINKKQYFYSTDNNNHAENNVKRCTKFFKEKAKRNSENAIDKILYNSDIGTRNSSNKSNSSTTTSNIHLSIIYLSYYKSII</sequence>
<comment type="caution">
    <text evidence="1">The sequence shown here is derived from an EMBL/GenBank/DDBJ whole genome shotgun (WGS) entry which is preliminary data.</text>
</comment>
<reference evidence="1 2" key="1">
    <citation type="submission" date="2023-03" db="EMBL/GenBank/DDBJ databases">
        <title>High recombination rates correlate with genetic variation in Cardiocondyla obscurior ants.</title>
        <authorList>
            <person name="Errbii M."/>
        </authorList>
    </citation>
    <scope>NUCLEOTIDE SEQUENCE [LARGE SCALE GENOMIC DNA]</scope>
    <source>
        <strain evidence="1">Alpha-2009</strain>
        <tissue evidence="1">Whole body</tissue>
    </source>
</reference>
<dbReference type="EMBL" id="JADYXP020000032">
    <property type="protein sequence ID" value="KAL0098865.1"/>
    <property type="molecule type" value="Genomic_DNA"/>
</dbReference>